<sequence length="301" mass="30810">MPRIFILGDIRRGGLLAIAAALLFGLSTPAAKLIVGSVDPLLLAGLLYLGSGLGLTLFRLFRRRDGLHLARADYPWLACMVLFGGAIGPALLMQGLTATTGSAASLLLTLEGVFTALIAWIVFREPFNRRIGLGMAAIFLGAVLLGLRGSPGHAGLLGALAITGACLAWAIDNNCTAKIADVDALTLAAIKGVCAGIFNIAIALAVGSRLPALPEIGAAATVGFLGYGLSLVLFVLALREIGAARTGAYFSTAPFIGALIGLVALREPLTVTLAVAGLLMTIGVWLHLTEAPAAPEPTSPP</sequence>
<feature type="transmembrane region" description="Helical" evidence="6">
    <location>
        <begin position="40"/>
        <end position="61"/>
    </location>
</feature>
<feature type="transmembrane region" description="Helical" evidence="6">
    <location>
        <begin position="153"/>
        <end position="172"/>
    </location>
</feature>
<evidence type="ECO:0000256" key="3">
    <source>
        <dbReference type="ARBA" id="ARBA00022692"/>
    </source>
</evidence>
<dbReference type="Pfam" id="PF00892">
    <property type="entry name" value="EamA"/>
    <property type="match status" value="2"/>
</dbReference>
<comment type="caution">
    <text evidence="8">The sequence shown here is derived from an EMBL/GenBank/DDBJ whole genome shotgun (WGS) entry which is preliminary data.</text>
</comment>
<evidence type="ECO:0000256" key="6">
    <source>
        <dbReference type="SAM" id="Phobius"/>
    </source>
</evidence>
<feature type="transmembrane region" description="Helical" evidence="6">
    <location>
        <begin position="130"/>
        <end position="147"/>
    </location>
</feature>
<feature type="transmembrane region" description="Helical" evidence="6">
    <location>
        <begin position="271"/>
        <end position="288"/>
    </location>
</feature>
<dbReference type="InterPro" id="IPR037185">
    <property type="entry name" value="EmrE-like"/>
</dbReference>
<evidence type="ECO:0000256" key="4">
    <source>
        <dbReference type="ARBA" id="ARBA00022989"/>
    </source>
</evidence>
<feature type="domain" description="EamA" evidence="7">
    <location>
        <begin position="157"/>
        <end position="287"/>
    </location>
</feature>
<accession>A0ABU9Y0G6</accession>
<evidence type="ECO:0000313" key="9">
    <source>
        <dbReference type="Proteomes" id="UP001419910"/>
    </source>
</evidence>
<evidence type="ECO:0000256" key="2">
    <source>
        <dbReference type="ARBA" id="ARBA00022475"/>
    </source>
</evidence>
<gene>
    <name evidence="8" type="ORF">ABC974_06625</name>
</gene>
<feature type="transmembrane region" description="Helical" evidence="6">
    <location>
        <begin position="248"/>
        <end position="265"/>
    </location>
</feature>
<evidence type="ECO:0000256" key="5">
    <source>
        <dbReference type="ARBA" id="ARBA00023136"/>
    </source>
</evidence>
<dbReference type="EMBL" id="JBDIME010000004">
    <property type="protein sequence ID" value="MEN2789291.1"/>
    <property type="molecule type" value="Genomic_DNA"/>
</dbReference>
<dbReference type="InterPro" id="IPR000620">
    <property type="entry name" value="EamA_dom"/>
</dbReference>
<dbReference type="InterPro" id="IPR051258">
    <property type="entry name" value="Diverse_Substrate_Transporter"/>
</dbReference>
<keyword evidence="2" id="KW-1003">Cell membrane</keyword>
<protein>
    <submittedName>
        <fullName evidence="8">DMT family transporter</fullName>
    </submittedName>
</protein>
<keyword evidence="3 6" id="KW-0812">Transmembrane</keyword>
<feature type="transmembrane region" description="Helical" evidence="6">
    <location>
        <begin position="184"/>
        <end position="204"/>
    </location>
</feature>
<keyword evidence="5 6" id="KW-0472">Membrane</keyword>
<reference evidence="8 9" key="1">
    <citation type="submission" date="2024-05" db="EMBL/GenBank/DDBJ databases">
        <authorList>
            <person name="Liu Q."/>
            <person name="Xin Y.-H."/>
        </authorList>
    </citation>
    <scope>NUCLEOTIDE SEQUENCE [LARGE SCALE GENOMIC DNA]</scope>
    <source>
        <strain evidence="8 9">CGMCC 1.10181</strain>
    </source>
</reference>
<keyword evidence="9" id="KW-1185">Reference proteome</keyword>
<dbReference type="RefSeq" id="WP_343887409.1">
    <property type="nucleotide sequence ID" value="NZ_BAAAEH010000002.1"/>
</dbReference>
<evidence type="ECO:0000259" key="7">
    <source>
        <dbReference type="Pfam" id="PF00892"/>
    </source>
</evidence>
<dbReference type="PANTHER" id="PTHR42920:SF11">
    <property type="entry name" value="INNER MEMBRANE PROTEIN YTFF"/>
    <property type="match status" value="1"/>
</dbReference>
<feature type="transmembrane region" description="Helical" evidence="6">
    <location>
        <begin position="104"/>
        <end position="123"/>
    </location>
</feature>
<dbReference type="PANTHER" id="PTHR42920">
    <property type="entry name" value="OS03G0707200 PROTEIN-RELATED"/>
    <property type="match status" value="1"/>
</dbReference>
<comment type="subcellular location">
    <subcellularLocation>
        <location evidence="1">Cell membrane</location>
        <topology evidence="1">Multi-pass membrane protein</topology>
    </subcellularLocation>
</comment>
<name>A0ABU9Y0G6_9SPHN</name>
<evidence type="ECO:0000256" key="1">
    <source>
        <dbReference type="ARBA" id="ARBA00004651"/>
    </source>
</evidence>
<feature type="domain" description="EamA" evidence="7">
    <location>
        <begin position="12"/>
        <end position="145"/>
    </location>
</feature>
<keyword evidence="4 6" id="KW-1133">Transmembrane helix</keyword>
<feature type="transmembrane region" description="Helical" evidence="6">
    <location>
        <begin position="73"/>
        <end position="92"/>
    </location>
</feature>
<dbReference type="Proteomes" id="UP001419910">
    <property type="component" value="Unassembled WGS sequence"/>
</dbReference>
<dbReference type="SUPFAM" id="SSF103481">
    <property type="entry name" value="Multidrug resistance efflux transporter EmrE"/>
    <property type="match status" value="2"/>
</dbReference>
<proteinExistence type="predicted"/>
<feature type="transmembrane region" description="Helical" evidence="6">
    <location>
        <begin position="216"/>
        <end position="236"/>
    </location>
</feature>
<organism evidence="8 9">
    <name type="scientific">Sphingomonas oligophenolica</name>
    <dbReference type="NCBI Taxonomy" id="301154"/>
    <lineage>
        <taxon>Bacteria</taxon>
        <taxon>Pseudomonadati</taxon>
        <taxon>Pseudomonadota</taxon>
        <taxon>Alphaproteobacteria</taxon>
        <taxon>Sphingomonadales</taxon>
        <taxon>Sphingomonadaceae</taxon>
        <taxon>Sphingomonas</taxon>
    </lineage>
</organism>
<evidence type="ECO:0000313" key="8">
    <source>
        <dbReference type="EMBL" id="MEN2789291.1"/>
    </source>
</evidence>